<organism evidence="3 4">
    <name type="scientific">Aegilops tauschii subsp. strangulata</name>
    <name type="common">Goatgrass</name>
    <dbReference type="NCBI Taxonomy" id="200361"/>
    <lineage>
        <taxon>Eukaryota</taxon>
        <taxon>Viridiplantae</taxon>
        <taxon>Streptophyta</taxon>
        <taxon>Embryophyta</taxon>
        <taxon>Tracheophyta</taxon>
        <taxon>Spermatophyta</taxon>
        <taxon>Magnoliopsida</taxon>
        <taxon>Liliopsida</taxon>
        <taxon>Poales</taxon>
        <taxon>Poaceae</taxon>
        <taxon>BOP clade</taxon>
        <taxon>Pooideae</taxon>
        <taxon>Triticodae</taxon>
        <taxon>Triticeae</taxon>
        <taxon>Triticinae</taxon>
        <taxon>Aegilops</taxon>
    </lineage>
</organism>
<sequence length="159" mass="19025">MEGAIRNVLPNTRHRWCKWHVMKCAKEHLEGVYSKKSLFKEEFHKLINEILCVSEFEDKWAKLLDKHDLIQNKYLSNLYSNREKWAKPYFSDVFCAGMTSTQRSESANHLLKQYIPRSSPMHLFVKQYNNLLRSRRSDEKERNNTTPMRKEGSTIWDTL</sequence>
<dbReference type="PANTHER" id="PTHR31669:SF168">
    <property type="entry name" value="PROTEIN FAR1-RELATED SEQUENCE"/>
    <property type="match status" value="1"/>
</dbReference>
<name>A0A453Q9A8_AEGTS</name>
<reference evidence="4" key="1">
    <citation type="journal article" date="2014" name="Science">
        <title>Ancient hybridizations among the ancestral genomes of bread wheat.</title>
        <authorList>
            <consortium name="International Wheat Genome Sequencing Consortium,"/>
            <person name="Marcussen T."/>
            <person name="Sandve S.R."/>
            <person name="Heier L."/>
            <person name="Spannagl M."/>
            <person name="Pfeifer M."/>
            <person name="Jakobsen K.S."/>
            <person name="Wulff B.B."/>
            <person name="Steuernagel B."/>
            <person name="Mayer K.F."/>
            <person name="Olsen O.A."/>
        </authorList>
    </citation>
    <scope>NUCLEOTIDE SEQUENCE [LARGE SCALE GENOMIC DNA]</scope>
    <source>
        <strain evidence="4">cv. AL8/78</strain>
    </source>
</reference>
<dbReference type="GO" id="GO:0005634">
    <property type="term" value="C:nucleus"/>
    <property type="evidence" value="ECO:0007669"/>
    <property type="project" value="UniProtKB-SubCell"/>
</dbReference>
<keyword evidence="1" id="KW-0862">Zinc</keyword>
<reference evidence="4" key="2">
    <citation type="journal article" date="2017" name="Nat. Plants">
        <title>The Aegilops tauschii genome reveals multiple impacts of transposons.</title>
        <authorList>
            <person name="Zhao G."/>
            <person name="Zou C."/>
            <person name="Li K."/>
            <person name="Wang K."/>
            <person name="Li T."/>
            <person name="Gao L."/>
            <person name="Zhang X."/>
            <person name="Wang H."/>
            <person name="Yang Z."/>
            <person name="Liu X."/>
            <person name="Jiang W."/>
            <person name="Mao L."/>
            <person name="Kong X."/>
            <person name="Jiao Y."/>
            <person name="Jia J."/>
        </authorList>
    </citation>
    <scope>NUCLEOTIDE SEQUENCE [LARGE SCALE GENOMIC DNA]</scope>
    <source>
        <strain evidence="4">cv. AL8/78</strain>
    </source>
</reference>
<reference evidence="3" key="5">
    <citation type="journal article" date="2021" name="G3 (Bethesda)">
        <title>Aegilops tauschii genome assembly Aet v5.0 features greater sequence contiguity and improved annotation.</title>
        <authorList>
            <person name="Wang L."/>
            <person name="Zhu T."/>
            <person name="Rodriguez J.C."/>
            <person name="Deal K.R."/>
            <person name="Dubcovsky J."/>
            <person name="McGuire P.E."/>
            <person name="Lux T."/>
            <person name="Spannagl M."/>
            <person name="Mayer K.F.X."/>
            <person name="Baldrich P."/>
            <person name="Meyers B.C."/>
            <person name="Huo N."/>
            <person name="Gu Y.Q."/>
            <person name="Zhou H."/>
            <person name="Devos K.M."/>
            <person name="Bennetzen J.L."/>
            <person name="Unver T."/>
            <person name="Budak H."/>
            <person name="Gulick P.J."/>
            <person name="Galiba G."/>
            <person name="Kalapos B."/>
            <person name="Nelson D.R."/>
            <person name="Li P."/>
            <person name="You F.M."/>
            <person name="Luo M.C."/>
            <person name="Dvorak J."/>
        </authorList>
    </citation>
    <scope>NUCLEOTIDE SEQUENCE [LARGE SCALE GENOMIC DNA]</scope>
    <source>
        <strain evidence="3">cv. AL8/78</strain>
    </source>
</reference>
<keyword evidence="1" id="KW-0863">Zinc-finger</keyword>
<keyword evidence="4" id="KW-1185">Reference proteome</keyword>
<comment type="subcellular location">
    <subcellularLocation>
        <location evidence="1">Nucleus</location>
    </subcellularLocation>
</comment>
<evidence type="ECO:0000313" key="3">
    <source>
        <dbReference type="EnsemblPlants" id="AET7Gv20005300.1"/>
    </source>
</evidence>
<comment type="function">
    <text evidence="1">Putative transcription activator involved in regulating light control of development.</text>
</comment>
<keyword evidence="1" id="KW-0479">Metal-binding</keyword>
<evidence type="ECO:0000256" key="2">
    <source>
        <dbReference type="SAM" id="MobiDB-lite"/>
    </source>
</evidence>
<protein>
    <recommendedName>
        <fullName evidence="1">Protein FAR1-RELATED SEQUENCE</fullName>
    </recommendedName>
</protein>
<dbReference type="Proteomes" id="UP000015105">
    <property type="component" value="Chromosome 7D"/>
</dbReference>
<comment type="similarity">
    <text evidence="1">Belongs to the FHY3/FAR1 family.</text>
</comment>
<proteinExistence type="inferred from homology"/>
<dbReference type="EnsemblPlants" id="AET7Gv20005300.1">
    <property type="protein sequence ID" value="AET7Gv20005300.1"/>
    <property type="gene ID" value="AET7Gv20005300"/>
</dbReference>
<dbReference type="Gramene" id="AET7Gv20005300.1">
    <property type="protein sequence ID" value="AET7Gv20005300.1"/>
    <property type="gene ID" value="AET7Gv20005300"/>
</dbReference>
<evidence type="ECO:0000256" key="1">
    <source>
        <dbReference type="RuleBase" id="RU367018"/>
    </source>
</evidence>
<dbReference type="InterPro" id="IPR031052">
    <property type="entry name" value="FHY3/FAR1"/>
</dbReference>
<feature type="compositionally biased region" description="Basic and acidic residues" evidence="2">
    <location>
        <begin position="135"/>
        <end position="152"/>
    </location>
</feature>
<dbReference type="AlphaFoldDB" id="A0A453Q9A8"/>
<feature type="region of interest" description="Disordered" evidence="2">
    <location>
        <begin position="135"/>
        <end position="159"/>
    </location>
</feature>
<dbReference type="STRING" id="200361.A0A453Q9A8"/>
<keyword evidence="1" id="KW-0539">Nucleus</keyword>
<dbReference type="PANTHER" id="PTHR31669">
    <property type="entry name" value="PROTEIN FAR1-RELATED SEQUENCE 10-RELATED"/>
    <property type="match status" value="1"/>
</dbReference>
<reference evidence="3" key="3">
    <citation type="journal article" date="2017" name="Nature">
        <title>Genome sequence of the progenitor of the wheat D genome Aegilops tauschii.</title>
        <authorList>
            <person name="Luo M.C."/>
            <person name="Gu Y.Q."/>
            <person name="Puiu D."/>
            <person name="Wang H."/>
            <person name="Twardziok S.O."/>
            <person name="Deal K.R."/>
            <person name="Huo N."/>
            <person name="Zhu T."/>
            <person name="Wang L."/>
            <person name="Wang Y."/>
            <person name="McGuire P.E."/>
            <person name="Liu S."/>
            <person name="Long H."/>
            <person name="Ramasamy R.K."/>
            <person name="Rodriguez J.C."/>
            <person name="Van S.L."/>
            <person name="Yuan L."/>
            <person name="Wang Z."/>
            <person name="Xia Z."/>
            <person name="Xiao L."/>
            <person name="Anderson O.D."/>
            <person name="Ouyang S."/>
            <person name="Liang Y."/>
            <person name="Zimin A.V."/>
            <person name="Pertea G."/>
            <person name="Qi P."/>
            <person name="Bennetzen J.L."/>
            <person name="Dai X."/>
            <person name="Dawson M.W."/>
            <person name="Muller H.G."/>
            <person name="Kugler K."/>
            <person name="Rivarola-Duarte L."/>
            <person name="Spannagl M."/>
            <person name="Mayer K.F.X."/>
            <person name="Lu F.H."/>
            <person name="Bevan M.W."/>
            <person name="Leroy P."/>
            <person name="Li P."/>
            <person name="You F.M."/>
            <person name="Sun Q."/>
            <person name="Liu Z."/>
            <person name="Lyons E."/>
            <person name="Wicker T."/>
            <person name="Salzberg S.L."/>
            <person name="Devos K.M."/>
            <person name="Dvorak J."/>
        </authorList>
    </citation>
    <scope>NUCLEOTIDE SEQUENCE [LARGE SCALE GENOMIC DNA]</scope>
    <source>
        <strain evidence="3">cv. AL8/78</strain>
    </source>
</reference>
<dbReference type="GO" id="GO:0006355">
    <property type="term" value="P:regulation of DNA-templated transcription"/>
    <property type="evidence" value="ECO:0007669"/>
    <property type="project" value="UniProtKB-UniRule"/>
</dbReference>
<accession>A0A453Q9A8</accession>
<dbReference type="GO" id="GO:0008270">
    <property type="term" value="F:zinc ion binding"/>
    <property type="evidence" value="ECO:0007669"/>
    <property type="project" value="UniProtKB-UniRule"/>
</dbReference>
<evidence type="ECO:0000313" key="4">
    <source>
        <dbReference type="Proteomes" id="UP000015105"/>
    </source>
</evidence>
<reference evidence="3" key="4">
    <citation type="submission" date="2019-03" db="UniProtKB">
        <authorList>
            <consortium name="EnsemblPlants"/>
        </authorList>
    </citation>
    <scope>IDENTIFICATION</scope>
</reference>